<dbReference type="CDD" id="cd16922">
    <property type="entry name" value="HATPase_EvgS-ArcB-TorS-like"/>
    <property type="match status" value="1"/>
</dbReference>
<dbReference type="SUPFAM" id="SSF55874">
    <property type="entry name" value="ATPase domain of HSP90 chaperone/DNA topoisomerase II/histidine kinase"/>
    <property type="match status" value="1"/>
</dbReference>
<dbReference type="OrthoDB" id="9809670at2"/>
<dbReference type="SUPFAM" id="SSF63829">
    <property type="entry name" value="Calcium-dependent phosphotriesterase"/>
    <property type="match status" value="4"/>
</dbReference>
<evidence type="ECO:0000256" key="4">
    <source>
        <dbReference type="ARBA" id="ARBA00022679"/>
    </source>
</evidence>
<dbReference type="SUPFAM" id="SSF52172">
    <property type="entry name" value="CheY-like"/>
    <property type="match status" value="1"/>
</dbReference>
<name>A0A1G9S1M4_9SPHI</name>
<dbReference type="InterPro" id="IPR036097">
    <property type="entry name" value="HisK_dim/P_sf"/>
</dbReference>
<proteinExistence type="predicted"/>
<keyword evidence="13" id="KW-1133">Transmembrane helix</keyword>
<dbReference type="CDD" id="cd00082">
    <property type="entry name" value="HisKA"/>
    <property type="match status" value="1"/>
</dbReference>
<dbReference type="GO" id="GO:0005524">
    <property type="term" value="F:ATP binding"/>
    <property type="evidence" value="ECO:0007669"/>
    <property type="project" value="UniProtKB-KW"/>
</dbReference>
<dbReference type="Gene3D" id="3.30.565.10">
    <property type="entry name" value="Histidine kinase-like ATPase, C-terminal domain"/>
    <property type="match status" value="1"/>
</dbReference>
<dbReference type="Proteomes" id="UP000199226">
    <property type="component" value="Unassembled WGS sequence"/>
</dbReference>
<evidence type="ECO:0000259" key="16">
    <source>
        <dbReference type="PROSITE" id="PS50110"/>
    </source>
</evidence>
<evidence type="ECO:0000256" key="8">
    <source>
        <dbReference type="ARBA" id="ARBA00023012"/>
    </source>
</evidence>
<evidence type="ECO:0000313" key="18">
    <source>
        <dbReference type="Proteomes" id="UP000199226"/>
    </source>
</evidence>
<dbReference type="RefSeq" id="WP_090703599.1">
    <property type="nucleotide sequence ID" value="NZ_FNHH01000009.1"/>
</dbReference>
<dbReference type="InterPro" id="IPR005467">
    <property type="entry name" value="His_kinase_dom"/>
</dbReference>
<dbReference type="SMART" id="SM00388">
    <property type="entry name" value="HisKA"/>
    <property type="match status" value="1"/>
</dbReference>
<dbReference type="SMART" id="SM00448">
    <property type="entry name" value="REC"/>
    <property type="match status" value="1"/>
</dbReference>
<dbReference type="Gene3D" id="2.130.10.10">
    <property type="entry name" value="YVTN repeat-like/Quinoprotein amine dehydrogenase"/>
    <property type="match status" value="2"/>
</dbReference>
<feature type="coiled-coil region" evidence="12">
    <location>
        <begin position="841"/>
        <end position="888"/>
    </location>
</feature>
<comment type="subunit">
    <text evidence="9">At low DSF concentrations, interacts with RpfF.</text>
</comment>
<dbReference type="CDD" id="cd17546">
    <property type="entry name" value="REC_hyHK_CKI1_RcsC-like"/>
    <property type="match status" value="1"/>
</dbReference>
<dbReference type="AlphaFoldDB" id="A0A1G9S1M4"/>
<sequence length="1280" mass="144696">MKVKFFFIFLLSAVLSAFTVYSQKLTLNLNAINSSNDLSQHTILAIQKDKFGFIWFATQDGLNKYDGFKFEIFKHSSNNKSSLPANHIQSITEDINGNLWLGTRAFGISKFVRTKNIFINYSHEPGNSNSLSSNKVNKVFIAKDGSLWIGTESGLNVFDEKTGNFHKYFNKNSEKNSLSSSNVLSIFEDHLNNIWVGTDKGLNLLNKDKRTWKRFSNDEIKNPSNSYINAIVEDDHKQLWIGTSYGLNHVNTLTGELTYYAIEKDKNSSNGVNPVYALASSRNQKIWVGSNTTLQLFDIRNKNVISINDNSGNENLTPNDGIYSLLEDNSGILWIGTSSEGVIKYDRNLTYFPAFKYSVTNTPSAKNIVRGISEDIKGNIYLATDAGLEYYNRSDGSYISFKHSSADAGSLTSNYTAAVLVNRKNTGVWVATSSNGLDYLDIRTGKFKHYKAGKGQFNLNTNYTYSLLEDRSGKIWIGTDGGGVNVFDPVKKTFTKYINDKNDPGSIADNSIQYIYEDKRGHIWISGYTNGLSIFDPVTEKFAHLNTSNSKLNSNITSVLSEDSKGNMWIGTMEKGLNKYNLKTKTFDSYSEDNGLRNNTINYISEDNSGFIWLSTNQGVVRMDPVNELFKNFGRFNGLKSMEFNMASGIKLKSGEIVLGSINGFNIIDPQNIKYNKNKPKIAFRSLEVLNKVVKIGEDNSPLNESLILAKEIKLKYSQSVFTISYAALDYTISENNNYAYKLEGFDEEWNYVGTERKATYTNLDPGTYVFRLKASNENNIWNNDGISLIIHISPPYWMTWWFRGLVILLVIGITYLFFRFQISTVQKQKIELEKLVTERTSEISKQAENVQSLNEELKKQTEILIEQKKQEQNARFLAENLKQEAEKANLAKSTFLATMSHEIRTPMNGVLGMASLLTETKLTKVQTEYAESIKESGKSLLTVINDVLDFSKIESGKFELDEHTFTLRKVIEDVFLLFELKIKKSGVKLRYRIDESISEHLCSDSLRLRQILLNLVGNAVKFTVKGEIFIDVSLNSRTNDGQDICFVIKDTGIGIPEDQHYNLFKAFHQLDSSISRKYGGTGLGLVICERLVKMMNGNIHIQSTKDVGTSVIFNIFCKEAFKENDSKKGTIIENSHKTKDGIILQHKFASEHPFNILVAEDNLMNQKLILMILNKLGYNPDLASDGQETLEMMQLKNYDLVLMDMQMPNMDGLEATRLIRSLYGEKPNIIILTANSSNEDRESCLNAGANSFLTKPIDLKLLVQSLQELYHHHLQKVSL</sequence>
<evidence type="ECO:0000256" key="6">
    <source>
        <dbReference type="ARBA" id="ARBA00022777"/>
    </source>
</evidence>
<dbReference type="PANTHER" id="PTHR43547">
    <property type="entry name" value="TWO-COMPONENT HISTIDINE KINASE"/>
    <property type="match status" value="1"/>
</dbReference>
<evidence type="ECO:0000256" key="5">
    <source>
        <dbReference type="ARBA" id="ARBA00022741"/>
    </source>
</evidence>
<feature type="domain" description="Histidine kinase" evidence="15">
    <location>
        <begin position="899"/>
        <end position="1120"/>
    </location>
</feature>
<keyword evidence="12" id="KW-0175">Coiled coil</keyword>
<feature type="modified residue" description="4-aspartylphosphate" evidence="11">
    <location>
        <position position="1205"/>
    </location>
</feature>
<dbReference type="FunFam" id="1.10.287.130:FF:000002">
    <property type="entry name" value="Two-component osmosensing histidine kinase"/>
    <property type="match status" value="1"/>
</dbReference>
<dbReference type="InterPro" id="IPR036890">
    <property type="entry name" value="HATPase_C_sf"/>
</dbReference>
<dbReference type="Pfam" id="PF00512">
    <property type="entry name" value="HisKA"/>
    <property type="match status" value="1"/>
</dbReference>
<keyword evidence="5" id="KW-0547">Nucleotide-binding</keyword>
<dbReference type="Gene3D" id="2.60.40.10">
    <property type="entry name" value="Immunoglobulins"/>
    <property type="match status" value="1"/>
</dbReference>
<dbReference type="Pfam" id="PF07495">
    <property type="entry name" value="Y_Y_Y"/>
    <property type="match status" value="1"/>
</dbReference>
<dbReference type="InterPro" id="IPR003661">
    <property type="entry name" value="HisK_dim/P_dom"/>
</dbReference>
<dbReference type="PANTHER" id="PTHR43547:SF2">
    <property type="entry name" value="HYBRID SIGNAL TRANSDUCTION HISTIDINE KINASE C"/>
    <property type="match status" value="1"/>
</dbReference>
<evidence type="ECO:0000256" key="7">
    <source>
        <dbReference type="ARBA" id="ARBA00022840"/>
    </source>
</evidence>
<dbReference type="PROSITE" id="PS50110">
    <property type="entry name" value="RESPONSE_REGULATORY"/>
    <property type="match status" value="1"/>
</dbReference>
<keyword evidence="7" id="KW-0067">ATP-binding</keyword>
<accession>A0A1G9S1M4</accession>
<evidence type="ECO:0000313" key="17">
    <source>
        <dbReference type="EMBL" id="SDM29458.1"/>
    </source>
</evidence>
<dbReference type="InterPro" id="IPR003594">
    <property type="entry name" value="HATPase_dom"/>
</dbReference>
<gene>
    <name evidence="17" type="ORF">SAMN05421813_10936</name>
</gene>
<keyword evidence="13" id="KW-0472">Membrane</keyword>
<dbReference type="Gene3D" id="3.40.50.2300">
    <property type="match status" value="1"/>
</dbReference>
<dbReference type="EC" id="2.7.13.3" evidence="2"/>
<dbReference type="InterPro" id="IPR015943">
    <property type="entry name" value="WD40/YVTN_repeat-like_dom_sf"/>
</dbReference>
<feature type="signal peptide" evidence="14">
    <location>
        <begin position="1"/>
        <end position="17"/>
    </location>
</feature>
<evidence type="ECO:0000256" key="9">
    <source>
        <dbReference type="ARBA" id="ARBA00064003"/>
    </source>
</evidence>
<dbReference type="Pfam" id="PF00072">
    <property type="entry name" value="Response_reg"/>
    <property type="match status" value="1"/>
</dbReference>
<dbReference type="CDD" id="cd00146">
    <property type="entry name" value="PKD"/>
    <property type="match status" value="1"/>
</dbReference>
<keyword evidence="3 11" id="KW-0597">Phosphoprotein</keyword>
<reference evidence="18" key="1">
    <citation type="submission" date="2016-10" db="EMBL/GenBank/DDBJ databases">
        <authorList>
            <person name="Varghese N."/>
            <person name="Submissions S."/>
        </authorList>
    </citation>
    <scope>NUCLEOTIDE SEQUENCE [LARGE SCALE GENOMIC DNA]</scope>
    <source>
        <strain evidence="18">DSM 24536</strain>
    </source>
</reference>
<evidence type="ECO:0000256" key="3">
    <source>
        <dbReference type="ARBA" id="ARBA00022553"/>
    </source>
</evidence>
<dbReference type="InterPro" id="IPR004358">
    <property type="entry name" value="Sig_transdc_His_kin-like_C"/>
</dbReference>
<dbReference type="Pfam" id="PF02518">
    <property type="entry name" value="HATPase_c"/>
    <property type="match status" value="1"/>
</dbReference>
<dbReference type="InterPro" id="IPR013783">
    <property type="entry name" value="Ig-like_fold"/>
</dbReference>
<evidence type="ECO:0000256" key="11">
    <source>
        <dbReference type="PROSITE-ProRule" id="PRU00169"/>
    </source>
</evidence>
<keyword evidence="4" id="KW-0808">Transferase</keyword>
<keyword evidence="18" id="KW-1185">Reference proteome</keyword>
<dbReference type="PRINTS" id="PR00344">
    <property type="entry name" value="BCTRLSENSOR"/>
</dbReference>
<dbReference type="GO" id="GO:0000155">
    <property type="term" value="F:phosphorelay sensor kinase activity"/>
    <property type="evidence" value="ECO:0007669"/>
    <property type="project" value="InterPro"/>
</dbReference>
<dbReference type="InterPro" id="IPR011006">
    <property type="entry name" value="CheY-like_superfamily"/>
</dbReference>
<dbReference type="Pfam" id="PF07494">
    <property type="entry name" value="Reg_prop"/>
    <property type="match status" value="9"/>
</dbReference>
<dbReference type="STRING" id="990371.SAMN05421813_10936"/>
<evidence type="ECO:0000256" key="14">
    <source>
        <dbReference type="SAM" id="SignalP"/>
    </source>
</evidence>
<keyword evidence="8" id="KW-0902">Two-component regulatory system</keyword>
<comment type="catalytic activity">
    <reaction evidence="1">
        <text>ATP + protein L-histidine = ADP + protein N-phospho-L-histidine.</text>
        <dbReference type="EC" id="2.7.13.3"/>
    </reaction>
</comment>
<feature type="domain" description="Response regulatory" evidence="16">
    <location>
        <begin position="1156"/>
        <end position="1271"/>
    </location>
</feature>
<evidence type="ECO:0000256" key="10">
    <source>
        <dbReference type="ARBA" id="ARBA00068150"/>
    </source>
</evidence>
<feature type="transmembrane region" description="Helical" evidence="13">
    <location>
        <begin position="801"/>
        <end position="819"/>
    </location>
</feature>
<dbReference type="SUPFAM" id="SSF47384">
    <property type="entry name" value="Homodimeric domain of signal transducing histidine kinase"/>
    <property type="match status" value="1"/>
</dbReference>
<dbReference type="SMART" id="SM00387">
    <property type="entry name" value="HATPase_c"/>
    <property type="match status" value="1"/>
</dbReference>
<dbReference type="InterPro" id="IPR001789">
    <property type="entry name" value="Sig_transdc_resp-reg_receiver"/>
</dbReference>
<evidence type="ECO:0000256" key="2">
    <source>
        <dbReference type="ARBA" id="ARBA00012438"/>
    </source>
</evidence>
<evidence type="ECO:0000256" key="1">
    <source>
        <dbReference type="ARBA" id="ARBA00000085"/>
    </source>
</evidence>
<dbReference type="InterPro" id="IPR011123">
    <property type="entry name" value="Y_Y_Y"/>
</dbReference>
<dbReference type="FunFam" id="3.30.565.10:FF:000010">
    <property type="entry name" value="Sensor histidine kinase RcsC"/>
    <property type="match status" value="1"/>
</dbReference>
<evidence type="ECO:0000256" key="13">
    <source>
        <dbReference type="SAM" id="Phobius"/>
    </source>
</evidence>
<dbReference type="InterPro" id="IPR011110">
    <property type="entry name" value="Reg_prop"/>
</dbReference>
<dbReference type="FunFam" id="2.60.40.10:FF:000791">
    <property type="entry name" value="Two-component system sensor histidine kinase/response regulator"/>
    <property type="match status" value="1"/>
</dbReference>
<keyword evidence="13" id="KW-0812">Transmembrane</keyword>
<evidence type="ECO:0000256" key="12">
    <source>
        <dbReference type="SAM" id="Coils"/>
    </source>
</evidence>
<keyword evidence="14" id="KW-0732">Signal</keyword>
<keyword evidence="6 17" id="KW-0418">Kinase</keyword>
<feature type="chain" id="PRO_5011621171" description="Sensory/regulatory protein RpfC" evidence="14">
    <location>
        <begin position="18"/>
        <end position="1280"/>
    </location>
</feature>
<protein>
    <recommendedName>
        <fullName evidence="10">Sensory/regulatory protein RpfC</fullName>
        <ecNumber evidence="2">2.7.13.3</ecNumber>
    </recommendedName>
</protein>
<dbReference type="PROSITE" id="PS50109">
    <property type="entry name" value="HIS_KIN"/>
    <property type="match status" value="1"/>
</dbReference>
<organism evidence="17 18">
    <name type="scientific">Daejeonella rubra</name>
    <dbReference type="NCBI Taxonomy" id="990371"/>
    <lineage>
        <taxon>Bacteria</taxon>
        <taxon>Pseudomonadati</taxon>
        <taxon>Bacteroidota</taxon>
        <taxon>Sphingobacteriia</taxon>
        <taxon>Sphingobacteriales</taxon>
        <taxon>Sphingobacteriaceae</taxon>
        <taxon>Daejeonella</taxon>
    </lineage>
</organism>
<dbReference type="Gene3D" id="1.10.287.130">
    <property type="match status" value="1"/>
</dbReference>
<dbReference type="EMBL" id="FNHH01000009">
    <property type="protein sequence ID" value="SDM29458.1"/>
    <property type="molecule type" value="Genomic_DNA"/>
</dbReference>
<evidence type="ECO:0000259" key="15">
    <source>
        <dbReference type="PROSITE" id="PS50109"/>
    </source>
</evidence>